<dbReference type="EMBL" id="JBGBPQ010000006">
    <property type="protein sequence ID" value="KAL1522443.1"/>
    <property type="molecule type" value="Genomic_DNA"/>
</dbReference>
<sequence length="595" mass="63147">MHLMQTLANCATDAADAMSVSCDICGRKLANSGAMKSHRRACERKASEGTSDSRKRRCNGKGALLDWEMEEQLPPPLVDAKLWPGAAEQGWRVVPKYRGAAAKSHWCYYTPGGTRLASKSLAFAASTKLDDESQLLLRPAASLNGPTEAEILARQAAEREGLTLVVSRRSGTGYKCVVYNTAYRRKPFNVQVRESGRTIRLGAFETAIEAALCYSRHLGRDGSAAAMIAEERAAHNEEAVAYEQSTPAPTTEEVLRQAAAEGLNLVRARTQTGFKGVRKIAHSANCKRPFRAKASRLSAKTHGHLGDFATAAEASLCYTRYHAAMAAEASTAVGSAADALYALGGPETDSSDEEYSSSEEVQDFAPPLRPPLTAMGAQPVSRPPFTAMGGETLSRPPFTAMGAQPVSRPPFTAMGGETLSRPPFTAMGGETLSRPPFTAMGGETLSRPPFTAMGGETLSRPPFTAMGASRNGSASAAMCALTARSFPPTIGGVMHFNGPLQPIFNARRAYAYNPLEGRGAPSCNVRASALLGTHAHHSGRLPSGFEVMAGVVDDAADDVVDDMAHPVLNGHSVLRSHTGTSAFSAPNAKPVMHWP</sequence>
<comment type="caution">
    <text evidence="2">The sequence shown here is derived from an EMBL/GenBank/DDBJ whole genome shotgun (WGS) entry which is preliminary data.</text>
</comment>
<evidence type="ECO:0000256" key="1">
    <source>
        <dbReference type="SAM" id="MobiDB-lite"/>
    </source>
</evidence>
<dbReference type="AlphaFoldDB" id="A0AB34JP38"/>
<feature type="region of interest" description="Disordered" evidence="1">
    <location>
        <begin position="344"/>
        <end position="367"/>
    </location>
</feature>
<evidence type="ECO:0000313" key="2">
    <source>
        <dbReference type="EMBL" id="KAL1522443.1"/>
    </source>
</evidence>
<evidence type="ECO:0000313" key="3">
    <source>
        <dbReference type="Proteomes" id="UP001515480"/>
    </source>
</evidence>
<accession>A0AB34JP38</accession>
<protein>
    <recommendedName>
        <fullName evidence="4">AP2/ERF domain-containing protein</fullName>
    </recommendedName>
</protein>
<dbReference type="Proteomes" id="UP001515480">
    <property type="component" value="Unassembled WGS sequence"/>
</dbReference>
<reference evidence="2 3" key="1">
    <citation type="journal article" date="2024" name="Science">
        <title>Giant polyketide synthase enzymes in the biosynthesis of giant marine polyether toxins.</title>
        <authorList>
            <person name="Fallon T.R."/>
            <person name="Shende V.V."/>
            <person name="Wierzbicki I.H."/>
            <person name="Pendleton A.L."/>
            <person name="Watervoot N.F."/>
            <person name="Auber R.P."/>
            <person name="Gonzalez D.J."/>
            <person name="Wisecaver J.H."/>
            <person name="Moore B.S."/>
        </authorList>
    </citation>
    <scope>NUCLEOTIDE SEQUENCE [LARGE SCALE GENOMIC DNA]</scope>
    <source>
        <strain evidence="2 3">12B1</strain>
    </source>
</reference>
<feature type="compositionally biased region" description="Acidic residues" evidence="1">
    <location>
        <begin position="349"/>
        <end position="362"/>
    </location>
</feature>
<organism evidence="2 3">
    <name type="scientific">Prymnesium parvum</name>
    <name type="common">Toxic golden alga</name>
    <dbReference type="NCBI Taxonomy" id="97485"/>
    <lineage>
        <taxon>Eukaryota</taxon>
        <taxon>Haptista</taxon>
        <taxon>Haptophyta</taxon>
        <taxon>Prymnesiophyceae</taxon>
        <taxon>Prymnesiales</taxon>
        <taxon>Prymnesiaceae</taxon>
        <taxon>Prymnesium</taxon>
    </lineage>
</organism>
<name>A0AB34JP38_PRYPA</name>
<gene>
    <name evidence="2" type="ORF">AB1Y20_017431</name>
</gene>
<keyword evidence="3" id="KW-1185">Reference proteome</keyword>
<evidence type="ECO:0008006" key="4">
    <source>
        <dbReference type="Google" id="ProtNLM"/>
    </source>
</evidence>
<proteinExistence type="predicted"/>